<organism evidence="2 3">
    <name type="scientific">Paracidovorax anthurii</name>
    <dbReference type="NCBI Taxonomy" id="78229"/>
    <lineage>
        <taxon>Bacteria</taxon>
        <taxon>Pseudomonadati</taxon>
        <taxon>Pseudomonadota</taxon>
        <taxon>Betaproteobacteria</taxon>
        <taxon>Burkholderiales</taxon>
        <taxon>Comamonadaceae</taxon>
        <taxon>Paracidovorax</taxon>
    </lineage>
</organism>
<reference evidence="2 3" key="1">
    <citation type="submission" date="2018-06" db="EMBL/GenBank/DDBJ databases">
        <title>Genomic Encyclopedia of Archaeal and Bacterial Type Strains, Phase II (KMG-II): from individual species to whole genera.</title>
        <authorList>
            <person name="Goeker M."/>
        </authorList>
    </citation>
    <scope>NUCLEOTIDE SEQUENCE [LARGE SCALE GENOMIC DNA]</scope>
    <source>
        <strain evidence="2 3">CFPB 3232</strain>
    </source>
</reference>
<feature type="compositionally biased region" description="Polar residues" evidence="1">
    <location>
        <begin position="502"/>
        <end position="513"/>
    </location>
</feature>
<feature type="region of interest" description="Disordered" evidence="1">
    <location>
        <begin position="492"/>
        <end position="513"/>
    </location>
</feature>
<feature type="region of interest" description="Disordered" evidence="1">
    <location>
        <begin position="1"/>
        <end position="54"/>
    </location>
</feature>
<evidence type="ECO:0000313" key="3">
    <source>
        <dbReference type="Proteomes" id="UP000248856"/>
    </source>
</evidence>
<name>A0A328YTD5_9BURK</name>
<protein>
    <recommendedName>
        <fullName evidence="4">Phosphatidylinositol 3-/4-kinase</fullName>
    </recommendedName>
</protein>
<evidence type="ECO:0000256" key="1">
    <source>
        <dbReference type="SAM" id="MobiDB-lite"/>
    </source>
</evidence>
<proteinExistence type="predicted"/>
<dbReference type="Proteomes" id="UP000248856">
    <property type="component" value="Unassembled WGS sequence"/>
</dbReference>
<dbReference type="AlphaFoldDB" id="A0A328YTD5"/>
<feature type="compositionally biased region" description="Basic and acidic residues" evidence="1">
    <location>
        <begin position="42"/>
        <end position="54"/>
    </location>
</feature>
<gene>
    <name evidence="2" type="ORF">AX018_105512</name>
</gene>
<sequence length="513" mass="56768">MVHHQPASRPQGEIRLEPAAAHIPQRQTEPPQARRQTLGELLTREHRQEQAERARQAYAALPHGGKAMQRLKDRAARQHPSTMAEKLNARLQGSPKPMEGPRGRAFAELVRADVLALSKAAHINPLQALETMRGAALESALGQGGILEQDQKLLLNVLDRLGPMIIQQRYEQLNLKLMPETTPAFTDAQVLEKPLQLGNGNFNTVFAVKVMDSEGTAFDAVFKPLNDVEEDWAARKTGVPVDDPQTAMRNIATVSYARAFRFHVIADTRVALIDTGRGPQGPDLGLMMERAQGQPAFEVDAAILERPDVCAEVTRLQLLDHLTGQVDRHDSNYFIHIGPDDRARVTGIDNDQCFGKNLTDPAGIQQITTSDNRDNGFRGTKLPPVVDTTMEHAINAVTETDIRSMLEGKLTEDEVNAAIQRHQGVKDHIARLRADGRVIEPEQWSRSEIQQLLTVENSYVGRELDAALAWQTSSGRQSSSNAGLSELNAALDWQSSPERESNNNASTARRNTW</sequence>
<dbReference type="EMBL" id="QLTA01000055">
    <property type="protein sequence ID" value="RAR76065.1"/>
    <property type="molecule type" value="Genomic_DNA"/>
</dbReference>
<evidence type="ECO:0008006" key="4">
    <source>
        <dbReference type="Google" id="ProtNLM"/>
    </source>
</evidence>
<keyword evidence="3" id="KW-1185">Reference proteome</keyword>
<comment type="caution">
    <text evidence="2">The sequence shown here is derived from an EMBL/GenBank/DDBJ whole genome shotgun (WGS) entry which is preliminary data.</text>
</comment>
<accession>A0A328YTD5</accession>
<evidence type="ECO:0000313" key="2">
    <source>
        <dbReference type="EMBL" id="RAR76065.1"/>
    </source>
</evidence>